<dbReference type="PANTHER" id="PTHR34545">
    <property type="entry name" value="CLAVATA3/ESR (CLE)-RELATED PROTEIN 22"/>
    <property type="match status" value="1"/>
</dbReference>
<gene>
    <name evidence="3" type="ORF">ACJRO7_012940</name>
</gene>
<dbReference type="PANTHER" id="PTHR34545:SF1">
    <property type="entry name" value="CLAVATA3_ESR (CLE)-RELATED PROTEIN 22"/>
    <property type="match status" value="1"/>
</dbReference>
<accession>A0ABD3LK86</accession>
<evidence type="ECO:0000256" key="2">
    <source>
        <dbReference type="SAM" id="SignalP"/>
    </source>
</evidence>
<evidence type="ECO:0000313" key="3">
    <source>
        <dbReference type="EMBL" id="KAL3752206.1"/>
    </source>
</evidence>
<feature type="region of interest" description="Disordered" evidence="1">
    <location>
        <begin position="53"/>
        <end position="83"/>
    </location>
</feature>
<feature type="signal peptide" evidence="2">
    <location>
        <begin position="1"/>
        <end position="28"/>
    </location>
</feature>
<dbReference type="InterPro" id="IPR033249">
    <property type="entry name" value="CLE_plant"/>
</dbReference>
<keyword evidence="4" id="KW-1185">Reference proteome</keyword>
<dbReference type="AlphaFoldDB" id="A0ABD3LK86"/>
<keyword evidence="2" id="KW-0732">Signal</keyword>
<dbReference type="EMBL" id="JBJKBG010000002">
    <property type="protein sequence ID" value="KAL3752206.1"/>
    <property type="molecule type" value="Genomic_DNA"/>
</dbReference>
<evidence type="ECO:0000256" key="1">
    <source>
        <dbReference type="SAM" id="MobiDB-lite"/>
    </source>
</evidence>
<dbReference type="Proteomes" id="UP001634007">
    <property type="component" value="Unassembled WGS sequence"/>
</dbReference>
<reference evidence="3 4" key="1">
    <citation type="submission" date="2024-11" db="EMBL/GenBank/DDBJ databases">
        <title>Chromosome-level genome assembly of Eucalyptus globulus Labill. provides insights into its genome evolution.</title>
        <authorList>
            <person name="Li X."/>
        </authorList>
    </citation>
    <scope>NUCLEOTIDE SEQUENCE [LARGE SCALE GENOMIC DNA]</scope>
    <source>
        <strain evidence="3">CL2024</strain>
        <tissue evidence="3">Fresh tender leaves</tissue>
    </source>
</reference>
<proteinExistence type="predicted"/>
<protein>
    <submittedName>
        <fullName evidence="3">Uncharacterized protein</fullName>
    </submittedName>
</protein>
<name>A0ABD3LK86_EUCGL</name>
<comment type="caution">
    <text evidence="3">The sequence shown here is derived from an EMBL/GenBank/DDBJ whole genome shotgun (WGS) entry which is preliminary data.</text>
</comment>
<sequence>MGSGKEFACFSLLFLLLLLLEASVTVDGSARFASFRTKPSPSGLSPVMPDNASFGGARYGEGDGPFGDEKRRVYTGPNPLHNR</sequence>
<evidence type="ECO:0000313" key="4">
    <source>
        <dbReference type="Proteomes" id="UP001634007"/>
    </source>
</evidence>
<organism evidence="3 4">
    <name type="scientific">Eucalyptus globulus</name>
    <name type="common">Tasmanian blue gum</name>
    <dbReference type="NCBI Taxonomy" id="34317"/>
    <lineage>
        <taxon>Eukaryota</taxon>
        <taxon>Viridiplantae</taxon>
        <taxon>Streptophyta</taxon>
        <taxon>Embryophyta</taxon>
        <taxon>Tracheophyta</taxon>
        <taxon>Spermatophyta</taxon>
        <taxon>Magnoliopsida</taxon>
        <taxon>eudicotyledons</taxon>
        <taxon>Gunneridae</taxon>
        <taxon>Pentapetalae</taxon>
        <taxon>rosids</taxon>
        <taxon>malvids</taxon>
        <taxon>Myrtales</taxon>
        <taxon>Myrtaceae</taxon>
        <taxon>Myrtoideae</taxon>
        <taxon>Eucalypteae</taxon>
        <taxon>Eucalyptus</taxon>
    </lineage>
</organism>
<feature type="chain" id="PRO_5044751681" evidence="2">
    <location>
        <begin position="29"/>
        <end position="83"/>
    </location>
</feature>